<evidence type="ECO:0000313" key="2">
    <source>
        <dbReference type="Proteomes" id="UP000253314"/>
    </source>
</evidence>
<dbReference type="Proteomes" id="UP000253314">
    <property type="component" value="Unassembled WGS sequence"/>
</dbReference>
<dbReference type="Pfam" id="PF21835">
    <property type="entry name" value="YIEGIA_cap"/>
    <property type="match status" value="1"/>
</dbReference>
<dbReference type="InterPro" id="IPR054055">
    <property type="entry name" value="YpzH"/>
</dbReference>
<gene>
    <name evidence="1" type="ORF">DS031_08265</name>
</gene>
<evidence type="ECO:0000313" key="1">
    <source>
        <dbReference type="EMBL" id="RBW70172.1"/>
    </source>
</evidence>
<protein>
    <submittedName>
        <fullName evidence="1">Uncharacterized protein</fullName>
    </submittedName>
</protein>
<proteinExistence type="predicted"/>
<dbReference type="EMBL" id="QOCW01000006">
    <property type="protein sequence ID" value="RBW70172.1"/>
    <property type="molecule type" value="Genomic_DNA"/>
</dbReference>
<comment type="caution">
    <text evidence="1">The sequence shown here is derived from an EMBL/GenBank/DDBJ whole genome shotgun (WGS) entry which is preliminary data.</text>
</comment>
<sequence length="68" mass="7788">MGREASMKPNYEILAYLTLEKNRVLTGKPLVLHAKNEEELKEMTADIAKALKGDVVRLKNKDYMVIRV</sequence>
<dbReference type="RefSeq" id="WP_113805480.1">
    <property type="nucleotide sequence ID" value="NZ_QOCW01000006.1"/>
</dbReference>
<organism evidence="1 2">
    <name type="scientific">Bacillus taeanensis</name>
    <dbReference type="NCBI Taxonomy" id="273032"/>
    <lineage>
        <taxon>Bacteria</taxon>
        <taxon>Bacillati</taxon>
        <taxon>Bacillota</taxon>
        <taxon>Bacilli</taxon>
        <taxon>Bacillales</taxon>
        <taxon>Bacillaceae</taxon>
        <taxon>Bacillus</taxon>
    </lineage>
</organism>
<dbReference type="OrthoDB" id="2053805at2"/>
<dbReference type="AlphaFoldDB" id="A0A366XVK7"/>
<keyword evidence="2" id="KW-1185">Reference proteome</keyword>
<reference evidence="1 2" key="1">
    <citation type="submission" date="2018-07" db="EMBL/GenBank/DDBJ databases">
        <title>Lottiidibacillus patelloidae gen. nov., sp. nov., isolated from the intestinal tract of a marine limpet and the reclassification of B. taeanensis BH030017T, B. algicola KMM 3737T and B. hwajinpoensis SW-72T as genus Lottiidibacillus.</title>
        <authorList>
            <person name="Liu R."/>
            <person name="Huang Z."/>
        </authorList>
    </citation>
    <scope>NUCLEOTIDE SEQUENCE [LARGE SCALE GENOMIC DNA]</scope>
    <source>
        <strain evidence="1 2">BH030017</strain>
    </source>
</reference>
<name>A0A366XVK7_9BACI</name>
<accession>A0A366XVK7</accession>